<dbReference type="KEGG" id="daer:H9K75_19345"/>
<sequence length="421" mass="44743">MAAAIGAHEAGHQVSVFESARTVGGRARTVPSASKSGESLVLDNGQHILIGAYAECLRLMRVVGVDPDTALLRTPLALVFPDGGGLQLPDSAPPFDALVGIARARGWSAREKFELLARAAKWRLQNFECRASASVADICAGLPARLMDEFIDPLCVSALNTLAVDSSAQVFLRVLRDSLFSGRGGSNLLLPRVDLGALFPQAASDWLEARGHSVRTGRRVQALARSGASWWVDGDAYDAVLLATPSIESARLVSGAATVDEPLMREWAAQAQSLQFASIATVYLRVQRGVGNAPSALLAHPMTALRSRGNRPAQFVFDRERLYGDAGVLAFVVSAFDGERETLVRQVIEQAAEQLALHDVEHIQTVVEKRATFACTPGLQRPAMQIAPGLLACGDYVTGPYPATLEGAVLNGTAAATALTR</sequence>
<dbReference type="NCBIfam" id="TIGR03467">
    <property type="entry name" value="HpnE"/>
    <property type="match status" value="1"/>
</dbReference>
<dbReference type="Gene3D" id="3.50.50.60">
    <property type="entry name" value="FAD/NAD(P)-binding domain"/>
    <property type="match status" value="1"/>
</dbReference>
<gene>
    <name evidence="2" type="ORF">H9K75_19345</name>
</gene>
<evidence type="ECO:0000313" key="3">
    <source>
        <dbReference type="Proteomes" id="UP000516028"/>
    </source>
</evidence>
<organism evidence="2 3">
    <name type="scientific">Diaphorobacter aerolatus</name>
    <dbReference type="NCBI Taxonomy" id="1288495"/>
    <lineage>
        <taxon>Bacteria</taxon>
        <taxon>Pseudomonadati</taxon>
        <taxon>Pseudomonadota</taxon>
        <taxon>Betaproteobacteria</taxon>
        <taxon>Burkholderiales</taxon>
        <taxon>Comamonadaceae</taxon>
        <taxon>Diaphorobacter</taxon>
    </lineage>
</organism>
<dbReference type="InterPro" id="IPR002937">
    <property type="entry name" value="Amino_oxidase"/>
</dbReference>
<dbReference type="AlphaFoldDB" id="A0A7H0GQQ1"/>
<dbReference type="InterPro" id="IPR050464">
    <property type="entry name" value="Zeta_carotene_desat/Oxidored"/>
</dbReference>
<dbReference type="PANTHER" id="PTHR42923">
    <property type="entry name" value="PROTOPORPHYRINOGEN OXIDASE"/>
    <property type="match status" value="1"/>
</dbReference>
<dbReference type="Proteomes" id="UP000516028">
    <property type="component" value="Chromosome"/>
</dbReference>
<dbReference type="Pfam" id="PF01593">
    <property type="entry name" value="Amino_oxidase"/>
    <property type="match status" value="1"/>
</dbReference>
<dbReference type="InterPro" id="IPR036188">
    <property type="entry name" value="FAD/NAD-bd_sf"/>
</dbReference>
<evidence type="ECO:0000259" key="1">
    <source>
        <dbReference type="Pfam" id="PF01593"/>
    </source>
</evidence>
<dbReference type="SUPFAM" id="SSF51905">
    <property type="entry name" value="FAD/NAD(P)-binding domain"/>
    <property type="match status" value="1"/>
</dbReference>
<feature type="domain" description="Amine oxidase" evidence="1">
    <location>
        <begin position="7"/>
        <end position="419"/>
    </location>
</feature>
<reference evidence="2 3" key="1">
    <citation type="submission" date="2020-08" db="EMBL/GenBank/DDBJ databases">
        <title>Genome sequence of Diaphorobacter aerolatus KACC 16536T.</title>
        <authorList>
            <person name="Hyun D.-W."/>
            <person name="Bae J.-W."/>
        </authorList>
    </citation>
    <scope>NUCLEOTIDE SEQUENCE [LARGE SCALE GENOMIC DNA]</scope>
    <source>
        <strain evidence="2 3">KACC 16536</strain>
    </source>
</reference>
<dbReference type="InterPro" id="IPR017830">
    <property type="entry name" value="SQase_HpnE"/>
</dbReference>
<evidence type="ECO:0000313" key="2">
    <source>
        <dbReference type="EMBL" id="QNP50617.1"/>
    </source>
</evidence>
<accession>A0A7H0GQQ1</accession>
<proteinExistence type="predicted"/>
<protein>
    <submittedName>
        <fullName evidence="2">FAD-dependent oxidoreductase</fullName>
    </submittedName>
</protein>
<dbReference type="RefSeq" id="WP_187726117.1">
    <property type="nucleotide sequence ID" value="NZ_CP060783.1"/>
</dbReference>
<dbReference type="GO" id="GO:0016491">
    <property type="term" value="F:oxidoreductase activity"/>
    <property type="evidence" value="ECO:0007669"/>
    <property type="project" value="InterPro"/>
</dbReference>
<dbReference type="PANTHER" id="PTHR42923:SF47">
    <property type="entry name" value="BLR3003 PROTEIN"/>
    <property type="match status" value="1"/>
</dbReference>
<keyword evidence="3" id="KW-1185">Reference proteome</keyword>
<dbReference type="EMBL" id="CP060783">
    <property type="protein sequence ID" value="QNP50617.1"/>
    <property type="molecule type" value="Genomic_DNA"/>
</dbReference>
<name>A0A7H0GQQ1_9BURK</name>